<dbReference type="PRINTS" id="PR00114">
    <property type="entry name" value="STPHPHTASE"/>
</dbReference>
<protein>
    <recommendedName>
        <fullName evidence="10">Serine/threonine-protein phosphatase</fullName>
        <ecNumber evidence="10">3.1.3.16</ecNumber>
    </recommendedName>
</protein>
<dbReference type="InterPro" id="IPR051134">
    <property type="entry name" value="PPP_phosphatase"/>
</dbReference>
<sequence length="448" mass="50558">AIRLDPKYVKAYYRRATCHLQLMKYQLAVADFKKVLALEPHNDTVRSQLVSTQKLIRKIEFEKAIEFEGEKCAVDRCLEIIQEGTIGGCEVDKAYAGPKLEEVDGKYKITEEFIQGMIEWFKAGKTLPKRYVWEIVLGAHEHFAKGESLVDVAIPDGVTIDVIGDVHGQFYDVLHLFSLTGTPSEKHYLLMNGDLVDRGSWSIEVILLAFAYKWLYPKYMYLNRGNHEAKDMNRSYGFEGEAKHKHGEQSYKLFAYVFTTMPLSTLISATKPPVGKEAEKAIVSEEGFKRYFVVHGGLFSKDGVTLDDIRKVQRIGQQPGQSGLMCMWHSILMLWTDPQEKPGRGPSKRGVGIAFGPDVTQRWCELNKVSGIIRSHEVRQAGYQIEHGGLCTTVFSAPNYVDQSGNKGAFIRIDSAGTREYVQFQAVPHPPMKPMAYLQGGMQQLMMA</sequence>
<dbReference type="SMART" id="SM00156">
    <property type="entry name" value="PP2Ac"/>
    <property type="match status" value="1"/>
</dbReference>
<dbReference type="SUPFAM" id="SSF56300">
    <property type="entry name" value="Metallo-dependent phosphatases"/>
    <property type="match status" value="1"/>
</dbReference>
<name>A0A4Y7TT92_COPMI</name>
<dbReference type="Gene3D" id="3.60.21.10">
    <property type="match status" value="1"/>
</dbReference>
<dbReference type="PANTHER" id="PTHR45668:SF5">
    <property type="entry name" value="SERINE_THREONINE-PROTEIN PHOSPHATASE 5"/>
    <property type="match status" value="1"/>
</dbReference>
<evidence type="ECO:0000256" key="7">
    <source>
        <dbReference type="ARBA" id="ARBA00023211"/>
    </source>
</evidence>
<dbReference type="EC" id="3.1.3.16" evidence="10"/>
<dbReference type="Pfam" id="PF00149">
    <property type="entry name" value="Metallophos"/>
    <property type="match status" value="1"/>
</dbReference>
<evidence type="ECO:0000256" key="5">
    <source>
        <dbReference type="ARBA" id="ARBA00022801"/>
    </source>
</evidence>
<dbReference type="SMART" id="SM00028">
    <property type="entry name" value="TPR"/>
    <property type="match status" value="1"/>
</dbReference>
<keyword evidence="6 9" id="KW-0802">TPR repeat</keyword>
<dbReference type="Pfam" id="PF08321">
    <property type="entry name" value="PPP5"/>
    <property type="match status" value="1"/>
</dbReference>
<dbReference type="PIRSF" id="PIRSF033096">
    <property type="entry name" value="PPPtase_5"/>
    <property type="match status" value="1"/>
</dbReference>
<keyword evidence="4" id="KW-0677">Repeat</keyword>
<organism evidence="12 13">
    <name type="scientific">Coprinellus micaceus</name>
    <name type="common">Glistening ink-cap mushroom</name>
    <name type="synonym">Coprinus micaceus</name>
    <dbReference type="NCBI Taxonomy" id="71717"/>
    <lineage>
        <taxon>Eukaryota</taxon>
        <taxon>Fungi</taxon>
        <taxon>Dikarya</taxon>
        <taxon>Basidiomycota</taxon>
        <taxon>Agaricomycotina</taxon>
        <taxon>Agaricomycetes</taxon>
        <taxon>Agaricomycetidae</taxon>
        <taxon>Agaricales</taxon>
        <taxon>Agaricineae</taxon>
        <taxon>Psathyrellaceae</taxon>
        <taxon>Coprinellus</taxon>
    </lineage>
</organism>
<dbReference type="PROSITE" id="PS00125">
    <property type="entry name" value="SER_THR_PHOSPHATASE"/>
    <property type="match status" value="1"/>
</dbReference>
<dbReference type="Gene3D" id="1.25.40.10">
    <property type="entry name" value="Tetratricopeptide repeat domain"/>
    <property type="match status" value="1"/>
</dbReference>
<evidence type="ECO:0000256" key="8">
    <source>
        <dbReference type="PIRSR" id="PIRSR033096-1"/>
    </source>
</evidence>
<comment type="similarity">
    <text evidence="2">Belongs to the PPP phosphatase family. PP-5 (PP-T) subfamily.</text>
</comment>
<dbReference type="CDD" id="cd07417">
    <property type="entry name" value="MPP_PP5_C"/>
    <property type="match status" value="1"/>
</dbReference>
<dbReference type="GO" id="GO:0046872">
    <property type="term" value="F:metal ion binding"/>
    <property type="evidence" value="ECO:0007669"/>
    <property type="project" value="UniProtKB-KW"/>
</dbReference>
<evidence type="ECO:0000256" key="2">
    <source>
        <dbReference type="ARBA" id="ARBA00008786"/>
    </source>
</evidence>
<dbReference type="InterPro" id="IPR041753">
    <property type="entry name" value="PP5_C"/>
</dbReference>
<reference evidence="12 13" key="1">
    <citation type="journal article" date="2019" name="Nat. Ecol. Evol.">
        <title>Megaphylogeny resolves global patterns of mushroom evolution.</title>
        <authorList>
            <person name="Varga T."/>
            <person name="Krizsan K."/>
            <person name="Foldi C."/>
            <person name="Dima B."/>
            <person name="Sanchez-Garcia M."/>
            <person name="Sanchez-Ramirez S."/>
            <person name="Szollosi G.J."/>
            <person name="Szarkandi J.G."/>
            <person name="Papp V."/>
            <person name="Albert L."/>
            <person name="Andreopoulos W."/>
            <person name="Angelini C."/>
            <person name="Antonin V."/>
            <person name="Barry K.W."/>
            <person name="Bougher N.L."/>
            <person name="Buchanan P."/>
            <person name="Buyck B."/>
            <person name="Bense V."/>
            <person name="Catcheside P."/>
            <person name="Chovatia M."/>
            <person name="Cooper J."/>
            <person name="Damon W."/>
            <person name="Desjardin D."/>
            <person name="Finy P."/>
            <person name="Geml J."/>
            <person name="Haridas S."/>
            <person name="Hughes K."/>
            <person name="Justo A."/>
            <person name="Karasinski D."/>
            <person name="Kautmanova I."/>
            <person name="Kiss B."/>
            <person name="Kocsube S."/>
            <person name="Kotiranta H."/>
            <person name="LaButti K.M."/>
            <person name="Lechner B.E."/>
            <person name="Liimatainen K."/>
            <person name="Lipzen A."/>
            <person name="Lukacs Z."/>
            <person name="Mihaltcheva S."/>
            <person name="Morgado L.N."/>
            <person name="Niskanen T."/>
            <person name="Noordeloos M.E."/>
            <person name="Ohm R.A."/>
            <person name="Ortiz-Santana B."/>
            <person name="Ovrebo C."/>
            <person name="Racz N."/>
            <person name="Riley R."/>
            <person name="Savchenko A."/>
            <person name="Shiryaev A."/>
            <person name="Soop K."/>
            <person name="Spirin V."/>
            <person name="Szebenyi C."/>
            <person name="Tomsovsky M."/>
            <person name="Tulloss R.E."/>
            <person name="Uehling J."/>
            <person name="Grigoriev I.V."/>
            <person name="Vagvolgyi C."/>
            <person name="Papp T."/>
            <person name="Martin F.M."/>
            <person name="Miettinen O."/>
            <person name="Hibbett D.S."/>
            <person name="Nagy L.G."/>
        </authorList>
    </citation>
    <scope>NUCLEOTIDE SEQUENCE [LARGE SCALE GENOMIC DNA]</scope>
    <source>
        <strain evidence="12 13">FP101781</strain>
    </source>
</reference>
<dbReference type="InterPro" id="IPR004843">
    <property type="entry name" value="Calcineurin-like_PHP"/>
</dbReference>
<dbReference type="InterPro" id="IPR029052">
    <property type="entry name" value="Metallo-depent_PP-like"/>
</dbReference>
<evidence type="ECO:0000256" key="4">
    <source>
        <dbReference type="ARBA" id="ARBA00022737"/>
    </source>
</evidence>
<dbReference type="OrthoDB" id="445564at2759"/>
<evidence type="ECO:0000256" key="1">
    <source>
        <dbReference type="ARBA" id="ARBA00001936"/>
    </source>
</evidence>
<dbReference type="STRING" id="71717.A0A4Y7TT92"/>
<keyword evidence="7" id="KW-0464">Manganese</keyword>
<dbReference type="InterPro" id="IPR011990">
    <property type="entry name" value="TPR-like_helical_dom_sf"/>
</dbReference>
<dbReference type="InterPro" id="IPR013235">
    <property type="entry name" value="PPP_dom"/>
</dbReference>
<dbReference type="SUPFAM" id="SSF48452">
    <property type="entry name" value="TPR-like"/>
    <property type="match status" value="1"/>
</dbReference>
<evidence type="ECO:0000313" key="12">
    <source>
        <dbReference type="EMBL" id="TEB37386.1"/>
    </source>
</evidence>
<dbReference type="InterPro" id="IPR006186">
    <property type="entry name" value="Ser/Thr-sp_prot-phosphatase"/>
</dbReference>
<keyword evidence="3" id="KW-0479">Metal-binding</keyword>
<evidence type="ECO:0000256" key="9">
    <source>
        <dbReference type="PROSITE-ProRule" id="PRU00339"/>
    </source>
</evidence>
<evidence type="ECO:0000259" key="11">
    <source>
        <dbReference type="PROSITE" id="PS00125"/>
    </source>
</evidence>
<comment type="catalytic activity">
    <reaction evidence="10">
        <text>O-phospho-L-threonyl-[protein] + H2O = L-threonyl-[protein] + phosphate</text>
        <dbReference type="Rhea" id="RHEA:47004"/>
        <dbReference type="Rhea" id="RHEA-COMP:11060"/>
        <dbReference type="Rhea" id="RHEA-COMP:11605"/>
        <dbReference type="ChEBI" id="CHEBI:15377"/>
        <dbReference type="ChEBI" id="CHEBI:30013"/>
        <dbReference type="ChEBI" id="CHEBI:43474"/>
        <dbReference type="ChEBI" id="CHEBI:61977"/>
        <dbReference type="EC" id="3.1.3.16"/>
    </reaction>
</comment>
<feature type="active site" description="Proton donor/acceptor" evidence="8">
    <location>
        <position position="227"/>
    </location>
</feature>
<dbReference type="EMBL" id="QPFP01000004">
    <property type="protein sequence ID" value="TEB37386.1"/>
    <property type="molecule type" value="Genomic_DNA"/>
</dbReference>
<keyword evidence="5 10" id="KW-0378">Hydrolase</keyword>
<feature type="domain" description="Serine/threonine specific protein phosphatases" evidence="11">
    <location>
        <begin position="223"/>
        <end position="228"/>
    </location>
</feature>
<dbReference type="PROSITE" id="PS50005">
    <property type="entry name" value="TPR"/>
    <property type="match status" value="1"/>
</dbReference>
<dbReference type="Pfam" id="PF00515">
    <property type="entry name" value="TPR_1"/>
    <property type="match status" value="1"/>
</dbReference>
<dbReference type="AlphaFoldDB" id="A0A4Y7TT92"/>
<evidence type="ECO:0000313" key="13">
    <source>
        <dbReference type="Proteomes" id="UP000298030"/>
    </source>
</evidence>
<proteinExistence type="inferred from homology"/>
<feature type="non-terminal residue" evidence="12">
    <location>
        <position position="1"/>
    </location>
</feature>
<dbReference type="InterPro" id="IPR019734">
    <property type="entry name" value="TPR_rpt"/>
</dbReference>
<evidence type="ECO:0000256" key="10">
    <source>
        <dbReference type="RuleBase" id="RU004273"/>
    </source>
</evidence>
<evidence type="ECO:0000256" key="3">
    <source>
        <dbReference type="ARBA" id="ARBA00022723"/>
    </source>
</evidence>
<keyword evidence="13" id="KW-1185">Reference proteome</keyword>
<dbReference type="PANTHER" id="PTHR45668">
    <property type="entry name" value="SERINE/THREONINE-PROTEIN PHOSPHATASE 5-RELATED"/>
    <property type="match status" value="1"/>
</dbReference>
<feature type="repeat" description="TPR" evidence="9">
    <location>
        <begin position="9"/>
        <end position="42"/>
    </location>
</feature>
<comment type="caution">
    <text evidence="12">The sequence shown here is derived from an EMBL/GenBank/DDBJ whole genome shotgun (WGS) entry which is preliminary data.</text>
</comment>
<comment type="cofactor">
    <cofactor evidence="1">
        <name>Mn(2+)</name>
        <dbReference type="ChEBI" id="CHEBI:29035"/>
    </cofactor>
</comment>
<gene>
    <name evidence="12" type="ORF">FA13DRAFT_1621956</name>
</gene>
<accession>A0A4Y7TT92</accession>
<evidence type="ECO:0000256" key="6">
    <source>
        <dbReference type="ARBA" id="ARBA00022803"/>
    </source>
</evidence>
<dbReference type="GO" id="GO:0004722">
    <property type="term" value="F:protein serine/threonine phosphatase activity"/>
    <property type="evidence" value="ECO:0007669"/>
    <property type="project" value="UniProtKB-EC"/>
</dbReference>
<dbReference type="Proteomes" id="UP000298030">
    <property type="component" value="Unassembled WGS sequence"/>
</dbReference>